<feature type="transmembrane region" description="Helical" evidence="7">
    <location>
        <begin position="12"/>
        <end position="39"/>
    </location>
</feature>
<dbReference type="Gene3D" id="1.10.3720.10">
    <property type="entry name" value="MetI-like"/>
    <property type="match status" value="1"/>
</dbReference>
<dbReference type="GO" id="GO:0055085">
    <property type="term" value="P:transmembrane transport"/>
    <property type="evidence" value="ECO:0007669"/>
    <property type="project" value="InterPro"/>
</dbReference>
<reference evidence="9 10" key="1">
    <citation type="submission" date="2019-03" db="EMBL/GenBank/DDBJ databases">
        <title>Genomic Encyclopedia of Type Strains, Phase IV (KMG-IV): sequencing the most valuable type-strain genomes for metagenomic binning, comparative biology and taxonomic classification.</title>
        <authorList>
            <person name="Goeker M."/>
        </authorList>
    </citation>
    <scope>NUCLEOTIDE SEQUENCE [LARGE SCALE GENOMIC DNA]</scope>
    <source>
        <strain evidence="9 10">DSM 28697</strain>
    </source>
</reference>
<gene>
    <name evidence="9" type="ORF">EV213_11221</name>
</gene>
<dbReference type="SUPFAM" id="SSF161098">
    <property type="entry name" value="MetI-like"/>
    <property type="match status" value="1"/>
</dbReference>
<evidence type="ECO:0000256" key="2">
    <source>
        <dbReference type="ARBA" id="ARBA00022448"/>
    </source>
</evidence>
<evidence type="ECO:0000259" key="8">
    <source>
        <dbReference type="PROSITE" id="PS50928"/>
    </source>
</evidence>
<dbReference type="PANTHER" id="PTHR30193">
    <property type="entry name" value="ABC TRANSPORTER PERMEASE PROTEIN"/>
    <property type="match status" value="1"/>
</dbReference>
<dbReference type="CDD" id="cd06261">
    <property type="entry name" value="TM_PBP2"/>
    <property type="match status" value="1"/>
</dbReference>
<proteinExistence type="inferred from homology"/>
<keyword evidence="3" id="KW-1003">Cell membrane</keyword>
<dbReference type="PANTHER" id="PTHR30193:SF37">
    <property type="entry name" value="INNER MEMBRANE ABC TRANSPORTER PERMEASE PROTEIN YCJO"/>
    <property type="match status" value="1"/>
</dbReference>
<keyword evidence="2 7" id="KW-0813">Transport</keyword>
<accession>A0A4R6TW46</accession>
<feature type="transmembrane region" description="Helical" evidence="7">
    <location>
        <begin position="156"/>
        <end position="179"/>
    </location>
</feature>
<keyword evidence="4 7" id="KW-0812">Transmembrane</keyword>
<protein>
    <submittedName>
        <fullName evidence="9">Multiple sugar transport system permease protein</fullName>
    </submittedName>
</protein>
<keyword evidence="9" id="KW-0762">Sugar transport</keyword>
<keyword evidence="6 7" id="KW-0472">Membrane</keyword>
<feature type="transmembrane region" description="Helical" evidence="7">
    <location>
        <begin position="110"/>
        <end position="128"/>
    </location>
</feature>
<evidence type="ECO:0000313" key="9">
    <source>
        <dbReference type="EMBL" id="TDQ37661.1"/>
    </source>
</evidence>
<dbReference type="GO" id="GO:0005886">
    <property type="term" value="C:plasma membrane"/>
    <property type="evidence" value="ECO:0007669"/>
    <property type="project" value="UniProtKB-SubCell"/>
</dbReference>
<evidence type="ECO:0000256" key="7">
    <source>
        <dbReference type="RuleBase" id="RU363032"/>
    </source>
</evidence>
<dbReference type="Pfam" id="PF00528">
    <property type="entry name" value="BPD_transp_1"/>
    <property type="match status" value="1"/>
</dbReference>
<comment type="subcellular location">
    <subcellularLocation>
        <location evidence="1 7">Cell membrane</location>
        <topology evidence="1 7">Multi-pass membrane protein</topology>
    </subcellularLocation>
</comment>
<dbReference type="InterPro" id="IPR051393">
    <property type="entry name" value="ABC_transporter_permease"/>
</dbReference>
<name>A0A4R6TW46_9BACI</name>
<evidence type="ECO:0000313" key="10">
    <source>
        <dbReference type="Proteomes" id="UP000295632"/>
    </source>
</evidence>
<feature type="transmembrane region" description="Helical" evidence="7">
    <location>
        <begin position="259"/>
        <end position="282"/>
    </location>
</feature>
<evidence type="ECO:0000256" key="4">
    <source>
        <dbReference type="ARBA" id="ARBA00022692"/>
    </source>
</evidence>
<feature type="transmembrane region" description="Helical" evidence="7">
    <location>
        <begin position="210"/>
        <end position="230"/>
    </location>
</feature>
<evidence type="ECO:0000256" key="3">
    <source>
        <dbReference type="ARBA" id="ARBA00022475"/>
    </source>
</evidence>
<comment type="similarity">
    <text evidence="7">Belongs to the binding-protein-dependent transport system permease family.</text>
</comment>
<feature type="transmembrane region" description="Helical" evidence="7">
    <location>
        <begin position="78"/>
        <end position="98"/>
    </location>
</feature>
<dbReference type="InterPro" id="IPR000515">
    <property type="entry name" value="MetI-like"/>
</dbReference>
<keyword evidence="5 7" id="KW-1133">Transmembrane helix</keyword>
<dbReference type="Proteomes" id="UP000295632">
    <property type="component" value="Unassembled WGS sequence"/>
</dbReference>
<comment type="caution">
    <text evidence="9">The sequence shown here is derived from an EMBL/GenBank/DDBJ whole genome shotgun (WGS) entry which is preliminary data.</text>
</comment>
<keyword evidence="10" id="KW-1185">Reference proteome</keyword>
<evidence type="ECO:0000256" key="1">
    <source>
        <dbReference type="ARBA" id="ARBA00004651"/>
    </source>
</evidence>
<dbReference type="PROSITE" id="PS50928">
    <property type="entry name" value="ABC_TM1"/>
    <property type="match status" value="1"/>
</dbReference>
<dbReference type="InterPro" id="IPR035906">
    <property type="entry name" value="MetI-like_sf"/>
</dbReference>
<dbReference type="RefSeq" id="WP_243740161.1">
    <property type="nucleotide sequence ID" value="NZ_SNYJ01000012.1"/>
</dbReference>
<evidence type="ECO:0000256" key="5">
    <source>
        <dbReference type="ARBA" id="ARBA00022989"/>
    </source>
</evidence>
<dbReference type="EMBL" id="SNYJ01000012">
    <property type="protein sequence ID" value="TDQ37661.1"/>
    <property type="molecule type" value="Genomic_DNA"/>
</dbReference>
<organism evidence="9 10">
    <name type="scientific">Aureibacillus halotolerans</name>
    <dbReference type="NCBI Taxonomy" id="1508390"/>
    <lineage>
        <taxon>Bacteria</taxon>
        <taxon>Bacillati</taxon>
        <taxon>Bacillota</taxon>
        <taxon>Bacilli</taxon>
        <taxon>Bacillales</taxon>
        <taxon>Bacillaceae</taxon>
        <taxon>Aureibacillus</taxon>
    </lineage>
</organism>
<evidence type="ECO:0000256" key="6">
    <source>
        <dbReference type="ARBA" id="ARBA00023136"/>
    </source>
</evidence>
<feature type="domain" description="ABC transmembrane type-1" evidence="8">
    <location>
        <begin position="71"/>
        <end position="283"/>
    </location>
</feature>
<dbReference type="AlphaFoldDB" id="A0A4R6TW46"/>
<sequence>MMLKTRKARDNLWAGFFLAPQLIGLLLFTIGPVVFAFVISFMEWNIGSKAEWIGTENYQEQWSDPLFWKVLGNTVQFAIMYIPLTLIGALIVALLLNLKVKGRTVFRTMFFMPVVTSTVAVALVWSWMYNPDYGLINAALSVIGVEGPGWLTSTTWALPSVVILAVWQGIGYNMILFLAGLQSVSPQLYEAARIDGANTWQRFRSITLPMISPTTFFILIMLLINAFQVFNEPYMMTKGGPANETNVIVLHIYQTAFQFFQMGAASSLAFTLFFIILIFTLIQFKFSKWVNYDA</sequence>